<dbReference type="EMBL" id="CAEZXZ010000181">
    <property type="protein sequence ID" value="CAB4712968.1"/>
    <property type="molecule type" value="Genomic_DNA"/>
</dbReference>
<evidence type="ECO:0000313" key="4">
    <source>
        <dbReference type="EMBL" id="CAB4997701.1"/>
    </source>
</evidence>
<evidence type="ECO:0000313" key="3">
    <source>
        <dbReference type="EMBL" id="CAB4870815.1"/>
    </source>
</evidence>
<dbReference type="EMBL" id="CAFBPA010000028">
    <property type="protein sequence ID" value="CAB4997701.1"/>
    <property type="molecule type" value="Genomic_DNA"/>
</dbReference>
<organism evidence="4">
    <name type="scientific">freshwater metagenome</name>
    <dbReference type="NCBI Taxonomy" id="449393"/>
    <lineage>
        <taxon>unclassified sequences</taxon>
        <taxon>metagenomes</taxon>
        <taxon>ecological metagenomes</taxon>
    </lineage>
</organism>
<proteinExistence type="predicted"/>
<dbReference type="EMBL" id="CAFBLV010000102">
    <property type="protein sequence ID" value="CAB4870815.1"/>
    <property type="molecule type" value="Genomic_DNA"/>
</dbReference>
<dbReference type="Pfam" id="PF14373">
    <property type="entry name" value="Imm_superinfect"/>
    <property type="match status" value="1"/>
</dbReference>
<dbReference type="AlphaFoldDB" id="A0A6J7NXC8"/>
<reference evidence="4" key="1">
    <citation type="submission" date="2020-05" db="EMBL/GenBank/DDBJ databases">
        <authorList>
            <person name="Chiriac C."/>
            <person name="Salcher M."/>
            <person name="Ghai R."/>
            <person name="Kavagutti S V."/>
        </authorList>
    </citation>
    <scope>NUCLEOTIDE SEQUENCE</scope>
</reference>
<feature type="transmembrane region" description="Helical" evidence="1">
    <location>
        <begin position="32"/>
        <end position="50"/>
    </location>
</feature>
<accession>A0A6J7NXC8</accession>
<evidence type="ECO:0000313" key="2">
    <source>
        <dbReference type="EMBL" id="CAB4712968.1"/>
    </source>
</evidence>
<keyword evidence="1" id="KW-0812">Transmembrane</keyword>
<evidence type="ECO:0000256" key="1">
    <source>
        <dbReference type="SAM" id="Phobius"/>
    </source>
</evidence>
<feature type="transmembrane region" description="Helical" evidence="1">
    <location>
        <begin position="62"/>
        <end position="84"/>
    </location>
</feature>
<gene>
    <name evidence="2" type="ORF">UFOPK2625_01115</name>
    <name evidence="3" type="ORF">UFOPK3425_00621</name>
    <name evidence="4" type="ORF">UFOPK4043_00304</name>
    <name evidence="5" type="ORF">UFOPK4092_01115</name>
</gene>
<keyword evidence="1" id="KW-0472">Membrane</keyword>
<dbReference type="InterPro" id="IPR016410">
    <property type="entry name" value="Phage_imm"/>
</dbReference>
<name>A0A6J7NXC8_9ZZZZ</name>
<dbReference type="EMBL" id="CAFBPJ010000138">
    <property type="protein sequence ID" value="CAB5024245.1"/>
    <property type="molecule type" value="Genomic_DNA"/>
</dbReference>
<sequence length="92" mass="10098">MPPPGTSDSSSSEQRIYIEVSDRYQTSTFTKVLSVVLAILTAGYLLPWAIAAVRNLRTHVSVGLVDLLLGWTLVGWIVALVMSLRKLRPDEG</sequence>
<protein>
    <submittedName>
        <fullName evidence="4">Unannotated protein</fullName>
    </submittedName>
</protein>
<keyword evidence="1" id="KW-1133">Transmembrane helix</keyword>
<evidence type="ECO:0000313" key="5">
    <source>
        <dbReference type="EMBL" id="CAB5024245.1"/>
    </source>
</evidence>